<feature type="compositionally biased region" description="Basic and acidic residues" evidence="5">
    <location>
        <begin position="608"/>
        <end position="624"/>
    </location>
</feature>
<accession>A0A1L0C103</accession>
<evidence type="ECO:0000256" key="2">
    <source>
        <dbReference type="ARBA" id="ARBA00004134"/>
    </source>
</evidence>
<feature type="region of interest" description="Disordered" evidence="5">
    <location>
        <begin position="598"/>
        <end position="624"/>
    </location>
</feature>
<feature type="compositionally biased region" description="Basic and acidic residues" evidence="5">
    <location>
        <begin position="361"/>
        <end position="372"/>
    </location>
</feature>
<evidence type="ECO:0000313" key="6">
    <source>
        <dbReference type="EMBL" id="SGZ57179.1"/>
    </source>
</evidence>
<feature type="compositionally biased region" description="Basic residues" evidence="5">
    <location>
        <begin position="541"/>
        <end position="552"/>
    </location>
</feature>
<feature type="region of interest" description="Disordered" evidence="5">
    <location>
        <begin position="246"/>
        <end position="282"/>
    </location>
</feature>
<comment type="similarity">
    <text evidence="3">Belongs to the AIM21 family.</text>
</comment>
<comment type="function">
    <text evidence="1">Involved in mitochondrial migration along actin filaments.</text>
</comment>
<feature type="compositionally biased region" description="Acidic residues" evidence="5">
    <location>
        <begin position="350"/>
        <end position="360"/>
    </location>
</feature>
<gene>
    <name evidence="6" type="ORF">SAMEA4029010_CIC11G00000000155</name>
</gene>
<evidence type="ECO:0000256" key="1">
    <source>
        <dbReference type="ARBA" id="ARBA00002092"/>
    </source>
</evidence>
<feature type="region of interest" description="Disordered" evidence="5">
    <location>
        <begin position="158"/>
        <end position="197"/>
    </location>
</feature>
<evidence type="ECO:0000256" key="5">
    <source>
        <dbReference type="SAM" id="MobiDB-lite"/>
    </source>
</evidence>
<dbReference type="AlphaFoldDB" id="A0A1L0C103"/>
<protein>
    <recommendedName>
        <fullName evidence="4">Altered inheritance of mitochondria protein 21</fullName>
    </recommendedName>
</protein>
<name>A0A1L0C103_9ASCO</name>
<feature type="compositionally biased region" description="Basic and acidic residues" evidence="5">
    <location>
        <begin position="57"/>
        <end position="72"/>
    </location>
</feature>
<dbReference type="OrthoDB" id="4096963at2759"/>
<evidence type="ECO:0000256" key="3">
    <source>
        <dbReference type="ARBA" id="ARBA00006466"/>
    </source>
</evidence>
<feature type="compositionally biased region" description="Basic and acidic residues" evidence="5">
    <location>
        <begin position="158"/>
        <end position="171"/>
    </location>
</feature>
<feature type="region of interest" description="Disordered" evidence="5">
    <location>
        <begin position="1"/>
        <end position="74"/>
    </location>
</feature>
<dbReference type="STRING" id="45354.A0A1L0C103"/>
<feature type="compositionally biased region" description="Basic and acidic residues" evidence="5">
    <location>
        <begin position="185"/>
        <end position="197"/>
    </location>
</feature>
<sequence>MSDSPIPQIPQIPQRPKRPSKTPSNSTFDLEIAEHSPQSDTSTPQPVIPLRPKRKSKEPEDPSEEPVKEQSLFDKLASTVAPLVGIDAENDVDEEEKTVGEAVGENVGETHATNQEIGNQRIDTEKEIRKSVEIPTGLDADDVVNDIDEVDVSSKVKGEEWEGDNNQKLKADSIPVVIPPRPIKHKETAEDKLDEKPEPEAALLEAESPVVPQRPLKIAKVIEESLNDENENTKDEVDSDDEIILTGEGPEVQKNDVPVDSEPTATAPIETAPIETDTENALPNKKAVTVDHYDKTSEVYAEPEVPKVLAEASSQGIKVPVSETVEDSDVQDNEVDKMQTNADSKSGVAEVEELQSEEEESQPKVEEPETAKEISPSEVLEEKTKTQENVSTTETEQIPVIPSRPSKQPSIPSRPVKSKTNSSEVVPSASPAIPHRPVKSDETKKAPPPKPKKLSSKIAAFQQMFNQPAPEAPKPDSRGVRSSGRLSSDKKDFASNLQNMMGRGIALPGMANPEMLQKLKASNEEETTADTTSESIPGVPRRARGPKGKRLPKAIQETTVTVESPYKVSVHDVWEIEFTKQEINDEVEVVQENASGDIIDERFESDELDKHITENSELGNEDKSKRVRSIEEVELAIEELRESREVLVEALGVSELRDSSLNEVEVPELFEPETQTPEKVGLETQVPEDVNLETEVSDKAQVTKKGEAEVPEIGETEVSEDIRPETEIPDDIIAEKTYHVNEEVVRSPEGEIPGAPVSVGVSHVSQDVGGIEPVKVPSESDASEIPASLDSISQETGHTGTQDGEIIEDAEPIKVEVLHTLEGI</sequence>
<feature type="compositionally biased region" description="Polar residues" evidence="5">
    <location>
        <begin position="387"/>
        <end position="396"/>
    </location>
</feature>
<feature type="compositionally biased region" description="Acidic residues" evidence="5">
    <location>
        <begin position="324"/>
        <end position="333"/>
    </location>
</feature>
<reference evidence="6 7" key="1">
    <citation type="submission" date="2016-10" db="EMBL/GenBank/DDBJ databases">
        <authorList>
            <person name="de Groot N.N."/>
        </authorList>
    </citation>
    <scope>NUCLEOTIDE SEQUENCE [LARGE SCALE GENOMIC DNA]</scope>
    <source>
        <strain evidence="6 7">CBS 141442</strain>
    </source>
</reference>
<dbReference type="Proteomes" id="UP000182334">
    <property type="component" value="Chromosome VI"/>
</dbReference>
<comment type="subcellular location">
    <subcellularLocation>
        <location evidence="2">Cytoplasm</location>
        <location evidence="2">Cytoskeleton</location>
        <location evidence="2">Actin patch</location>
    </subcellularLocation>
</comment>
<feature type="compositionally biased region" description="Polar residues" evidence="5">
    <location>
        <begin position="790"/>
        <end position="802"/>
    </location>
</feature>
<evidence type="ECO:0000256" key="4">
    <source>
        <dbReference type="ARBA" id="ARBA00021016"/>
    </source>
</evidence>
<feature type="compositionally biased region" description="Low complexity" evidence="5">
    <location>
        <begin position="1"/>
        <end position="14"/>
    </location>
</feature>
<dbReference type="EMBL" id="LT635761">
    <property type="protein sequence ID" value="SGZ57179.1"/>
    <property type="molecule type" value="Genomic_DNA"/>
</dbReference>
<evidence type="ECO:0000313" key="7">
    <source>
        <dbReference type="Proteomes" id="UP000182334"/>
    </source>
</evidence>
<feature type="compositionally biased region" description="Acidic residues" evidence="5">
    <location>
        <begin position="709"/>
        <end position="719"/>
    </location>
</feature>
<dbReference type="Pfam" id="PF11489">
    <property type="entry name" value="Aim21"/>
    <property type="match status" value="1"/>
</dbReference>
<organism evidence="6 7">
    <name type="scientific">Sungouiella intermedia</name>
    <dbReference type="NCBI Taxonomy" id="45354"/>
    <lineage>
        <taxon>Eukaryota</taxon>
        <taxon>Fungi</taxon>
        <taxon>Dikarya</taxon>
        <taxon>Ascomycota</taxon>
        <taxon>Saccharomycotina</taxon>
        <taxon>Pichiomycetes</taxon>
        <taxon>Metschnikowiaceae</taxon>
        <taxon>Sungouiella</taxon>
    </lineage>
</organism>
<feature type="region of interest" description="Disordered" evidence="5">
    <location>
        <begin position="771"/>
        <end position="806"/>
    </location>
</feature>
<feature type="compositionally biased region" description="Polar residues" evidence="5">
    <location>
        <begin position="36"/>
        <end position="45"/>
    </location>
</feature>
<feature type="region of interest" description="Disordered" evidence="5">
    <location>
        <begin position="668"/>
        <end position="731"/>
    </location>
</feature>
<dbReference type="InterPro" id="IPR021582">
    <property type="entry name" value="Aim21"/>
</dbReference>
<proteinExistence type="inferred from homology"/>
<keyword evidence="7" id="KW-1185">Reference proteome</keyword>
<feature type="region of interest" description="Disordered" evidence="5">
    <location>
        <begin position="311"/>
        <end position="556"/>
    </location>
</feature>
<feature type="region of interest" description="Disordered" evidence="5">
    <location>
        <begin position="86"/>
        <end position="121"/>
    </location>
</feature>
<dbReference type="GO" id="GO:0030479">
    <property type="term" value="C:actin cortical patch"/>
    <property type="evidence" value="ECO:0007669"/>
    <property type="project" value="UniProtKB-SubCell"/>
</dbReference>